<evidence type="ECO:0000313" key="1">
    <source>
        <dbReference type="Proteomes" id="UP000887576"/>
    </source>
</evidence>
<evidence type="ECO:0000313" key="2">
    <source>
        <dbReference type="WBParaSite" id="JU765_v2.g14898.t1"/>
    </source>
</evidence>
<dbReference type="WBParaSite" id="JU765_v2.g14898.t1">
    <property type="protein sequence ID" value="JU765_v2.g14898.t1"/>
    <property type="gene ID" value="JU765_v2.g14898"/>
</dbReference>
<sequence length="538" mass="60630">MSYRIQLGELDISEEAEELREFLYDIVSGYPSGIDSGLLEKLYVEKYLETGIGRSLPKDWLHQLQLAGEFEVKSIGGLTTVYIVHKGVSQQLEQIPPTAEVQKVVISDNIVPEKVEKPSEDEKAYENSNVAEILSVENDSKYCYARFQKRKLEFNNFLLEIAQFYTEHHKDADLYVENIAQNQAYVVLDTTGNWCRVIVKEVLDQSAILPCFLVDYGEIRSIVRRSLKKLDNAFSFENYSAFAVCCATSLLSADVTRSLPHLLNVTSQAQLKKLDATQIKFEVISTEENYNVVKFEDDSGKSQSIEYLKNSKPLVSKASSLPPPVPASNLNIICREPQEMPKKKEIVHIISATDPDNISIQFAAWHPAPAYLSAAMTRDSENSQPPPKEQIKEGNYYAAKLDDGWERVQIIRPSTTLSGGDYWVVYAIDVGNFHLVHWKQLRYLTESVSSFNKILLAKCKLNGIKNDANGTWSRELQQAMQDLLQSVDKSTVEFEPAGEWTKHSTFNSPLLPYAAGHLLIDGKNFADQLVSLGLAQKQ</sequence>
<reference evidence="2" key="1">
    <citation type="submission" date="2022-11" db="UniProtKB">
        <authorList>
            <consortium name="WormBaseParasite"/>
        </authorList>
    </citation>
    <scope>IDENTIFICATION</scope>
</reference>
<accession>A0AC34QBV7</accession>
<organism evidence="1 2">
    <name type="scientific">Panagrolaimus sp. JU765</name>
    <dbReference type="NCBI Taxonomy" id="591449"/>
    <lineage>
        <taxon>Eukaryota</taxon>
        <taxon>Metazoa</taxon>
        <taxon>Ecdysozoa</taxon>
        <taxon>Nematoda</taxon>
        <taxon>Chromadorea</taxon>
        <taxon>Rhabditida</taxon>
        <taxon>Tylenchina</taxon>
        <taxon>Panagrolaimomorpha</taxon>
        <taxon>Panagrolaimoidea</taxon>
        <taxon>Panagrolaimidae</taxon>
        <taxon>Panagrolaimus</taxon>
    </lineage>
</organism>
<proteinExistence type="predicted"/>
<name>A0AC34QBV7_9BILA</name>
<protein>
    <submittedName>
        <fullName evidence="2">Tudor domain-containing protein</fullName>
    </submittedName>
</protein>
<dbReference type="Proteomes" id="UP000887576">
    <property type="component" value="Unplaced"/>
</dbReference>